<dbReference type="InterPro" id="IPR011009">
    <property type="entry name" value="Kinase-like_dom_sf"/>
</dbReference>
<evidence type="ECO:0000256" key="7">
    <source>
        <dbReference type="SAM" id="Coils"/>
    </source>
</evidence>
<dbReference type="GO" id="GO:0005634">
    <property type="term" value="C:nucleus"/>
    <property type="evidence" value="ECO:0000318"/>
    <property type="project" value="GO_Central"/>
</dbReference>
<evidence type="ECO:0000313" key="13">
    <source>
        <dbReference type="RefSeq" id="XP_018851832.1"/>
    </source>
</evidence>
<dbReference type="Pfam" id="PF00069">
    <property type="entry name" value="Pkinase"/>
    <property type="match status" value="1"/>
</dbReference>
<dbReference type="AlphaFoldDB" id="A0A2I4H6Q8"/>
<dbReference type="PANTHER" id="PTHR22974">
    <property type="entry name" value="MIXED LINEAGE PROTEIN KINASE"/>
    <property type="match status" value="1"/>
</dbReference>
<keyword evidence="4 11" id="KW-0418">Kinase</keyword>
<dbReference type="CDD" id="cd13990">
    <property type="entry name" value="STKc_TLK"/>
    <property type="match status" value="1"/>
</dbReference>
<dbReference type="OrthoDB" id="346907at2759"/>
<dbReference type="Gramene" id="Jr14_15260_p1">
    <property type="protein sequence ID" value="cds.Jr14_15260_p1"/>
    <property type="gene ID" value="Jr14_15260"/>
</dbReference>
<feature type="region of interest" description="Disordered" evidence="8">
    <location>
        <begin position="131"/>
        <end position="201"/>
    </location>
</feature>
<feature type="coiled-coil region" evidence="7">
    <location>
        <begin position="308"/>
        <end position="335"/>
    </location>
</feature>
<dbReference type="PANTHER" id="PTHR22974:SF23">
    <property type="entry name" value="TOUSLED-LIKE KINASE, ISOFORM G"/>
    <property type="match status" value="1"/>
</dbReference>
<dbReference type="Proteomes" id="UP000235220">
    <property type="component" value="Chromosome 14"/>
</dbReference>
<dbReference type="PROSITE" id="PS00108">
    <property type="entry name" value="PROTEIN_KINASE_ST"/>
    <property type="match status" value="1"/>
</dbReference>
<dbReference type="SUPFAM" id="SSF56112">
    <property type="entry name" value="Protein kinase-like (PK-like)"/>
    <property type="match status" value="1"/>
</dbReference>
<keyword evidence="7" id="KW-0175">Coiled coil</keyword>
<dbReference type="FunFam" id="1.10.510.10:FF:000256">
    <property type="entry name" value="Serine/threonine-protein kinase TOUSLED"/>
    <property type="match status" value="1"/>
</dbReference>
<accession>A0A2I4H6Q8</accession>
<feature type="domain" description="Protein kinase" evidence="9">
    <location>
        <begin position="414"/>
        <end position="687"/>
    </location>
</feature>
<keyword evidence="2" id="KW-0808">Transferase</keyword>
<keyword evidence="5 6" id="KW-0067">ATP-binding</keyword>
<keyword evidence="10" id="KW-1185">Reference proteome</keyword>
<gene>
    <name evidence="11 12 13" type="primary">LOC109013994</name>
</gene>
<dbReference type="GO" id="GO:0035556">
    <property type="term" value="P:intracellular signal transduction"/>
    <property type="evidence" value="ECO:0000318"/>
    <property type="project" value="GO_Central"/>
</dbReference>
<organism evidence="10 12">
    <name type="scientific">Juglans regia</name>
    <name type="common">English walnut</name>
    <dbReference type="NCBI Taxonomy" id="51240"/>
    <lineage>
        <taxon>Eukaryota</taxon>
        <taxon>Viridiplantae</taxon>
        <taxon>Streptophyta</taxon>
        <taxon>Embryophyta</taxon>
        <taxon>Tracheophyta</taxon>
        <taxon>Spermatophyta</taxon>
        <taxon>Magnoliopsida</taxon>
        <taxon>eudicotyledons</taxon>
        <taxon>Gunneridae</taxon>
        <taxon>Pentapetalae</taxon>
        <taxon>rosids</taxon>
        <taxon>fabids</taxon>
        <taxon>Fagales</taxon>
        <taxon>Juglandaceae</taxon>
        <taxon>Juglans</taxon>
    </lineage>
</organism>
<dbReference type="STRING" id="51240.A0A2I4H6Q8"/>
<feature type="coiled-coil region" evidence="7">
    <location>
        <begin position="365"/>
        <end position="399"/>
    </location>
</feature>
<dbReference type="GeneID" id="109013994"/>
<evidence type="ECO:0000256" key="2">
    <source>
        <dbReference type="ARBA" id="ARBA00022679"/>
    </source>
</evidence>
<feature type="compositionally biased region" description="Low complexity" evidence="8">
    <location>
        <begin position="10"/>
        <end position="20"/>
    </location>
</feature>
<dbReference type="RefSeq" id="XP_018851832.1">
    <property type="nucleotide sequence ID" value="XM_018996287.1"/>
</dbReference>
<dbReference type="GO" id="GO:0007059">
    <property type="term" value="P:chromosome segregation"/>
    <property type="evidence" value="ECO:0000318"/>
    <property type="project" value="GO_Central"/>
</dbReference>
<feature type="binding site" evidence="6">
    <location>
        <position position="443"/>
    </location>
    <ligand>
        <name>ATP</name>
        <dbReference type="ChEBI" id="CHEBI:30616"/>
    </ligand>
</feature>
<proteinExistence type="predicted"/>
<keyword evidence="1" id="KW-0723">Serine/threonine-protein kinase</keyword>
<evidence type="ECO:0000256" key="8">
    <source>
        <dbReference type="SAM" id="MobiDB-lite"/>
    </source>
</evidence>
<evidence type="ECO:0000313" key="10">
    <source>
        <dbReference type="Proteomes" id="UP000235220"/>
    </source>
</evidence>
<dbReference type="InterPro" id="IPR017441">
    <property type="entry name" value="Protein_kinase_ATP_BS"/>
</dbReference>
<sequence length="692" mass="78802">MSDDMLIHFSSNSSNQSDQSLPTKIAKLEARMVGKASSVPPAQQQQQPQPQPPQQLQPAWPAISSAATKFVGVEDLAEPSSSSDSDDDNGGEFLIQANTQKRQKLKEDDNSAFLESVEAVADGRQMVVETLNSKANSDVNRKKQGRGRGSSVSGRGRGSRINDQTRSQVSASTVSPSNGQLENSYPKDSRPKEQFQNENCSQLEEEVASLRAKVATLEEELRKSLQEVSDYQNLCRQLEKELKDLKDNDQQMKPKRTKIVSDLLISVSKAERQEARMKVRQDSLRLGNVGVIRAGTVISETWEDGQVLKDLNAHLKQLLEAKDAVERQRKSLKKRQSDKGDAVDTEIGLQEEDSLIQDEIYRSRLASIKREEEVIMRERDRYELEKGRLIREMKRIRDEDGSRFNNFQILNHRYALLNLLGKGGFSEVYKAYDLVEHRYVACKLHGLNAQWSEEKKQSYIRHAIREYNIHKTLVHHHIVRLWDIFEIDQNTFCTVLEYCSGKDLDAVLKATPVLPEREARIVIVQIFQGLVYLNKRTQKIIHYDLKPGNVLIDEFGVAKVTDFGLSKIVEDDVGSQGMELTSQGAGTYWYLPPECFELSKTPLISSKVDVWSAGILFYQMLFGRRPFGHDQTQERILREDTIIKARKVEFPSRPAVSNEAKELIRRCLTYNQAERPDVLTIAQDPYLTYTKK</sequence>
<evidence type="ECO:0000313" key="12">
    <source>
        <dbReference type="RefSeq" id="XP_018851831.1"/>
    </source>
</evidence>
<dbReference type="PROSITE" id="PS50011">
    <property type="entry name" value="PROTEIN_KINASE_DOM"/>
    <property type="match status" value="1"/>
</dbReference>
<reference evidence="11 12" key="1">
    <citation type="submission" date="2025-04" db="UniProtKB">
        <authorList>
            <consortium name="RefSeq"/>
        </authorList>
    </citation>
    <scope>IDENTIFICATION</scope>
    <source>
        <tissue evidence="11 12">Leaves</tissue>
    </source>
</reference>
<evidence type="ECO:0000256" key="4">
    <source>
        <dbReference type="ARBA" id="ARBA00022777"/>
    </source>
</evidence>
<dbReference type="InterPro" id="IPR008271">
    <property type="entry name" value="Ser/Thr_kinase_AS"/>
</dbReference>
<protein>
    <submittedName>
        <fullName evidence="11 12">Serine/threonine-protein kinase TOUSLED</fullName>
    </submittedName>
</protein>
<feature type="region of interest" description="Disordered" evidence="8">
    <location>
        <begin position="1"/>
        <end position="110"/>
    </location>
</feature>
<evidence type="ECO:0000256" key="5">
    <source>
        <dbReference type="ARBA" id="ARBA00022840"/>
    </source>
</evidence>
<evidence type="ECO:0000256" key="3">
    <source>
        <dbReference type="ARBA" id="ARBA00022741"/>
    </source>
</evidence>
<dbReference type="Gene3D" id="1.10.510.10">
    <property type="entry name" value="Transferase(Phosphotransferase) domain 1"/>
    <property type="match status" value="1"/>
</dbReference>
<feature type="compositionally biased region" description="Polar residues" evidence="8">
    <location>
        <begin position="161"/>
        <end position="183"/>
    </location>
</feature>
<dbReference type="InterPro" id="IPR000719">
    <property type="entry name" value="Prot_kinase_dom"/>
</dbReference>
<dbReference type="PROSITE" id="PS00107">
    <property type="entry name" value="PROTEIN_KINASE_ATP"/>
    <property type="match status" value="1"/>
</dbReference>
<name>A0A2I4H6Q8_JUGRE</name>
<dbReference type="GO" id="GO:0004674">
    <property type="term" value="F:protein serine/threonine kinase activity"/>
    <property type="evidence" value="ECO:0000318"/>
    <property type="project" value="GO_Central"/>
</dbReference>
<dbReference type="RefSeq" id="XP_018851830.1">
    <property type="nucleotide sequence ID" value="XM_018996285.2"/>
</dbReference>
<evidence type="ECO:0000256" key="6">
    <source>
        <dbReference type="PROSITE-ProRule" id="PRU10141"/>
    </source>
</evidence>
<evidence type="ECO:0000256" key="1">
    <source>
        <dbReference type="ARBA" id="ARBA00022527"/>
    </source>
</evidence>
<keyword evidence="3 6" id="KW-0547">Nucleotide-binding</keyword>
<evidence type="ECO:0000313" key="11">
    <source>
        <dbReference type="RefSeq" id="XP_018851830.1"/>
    </source>
</evidence>
<dbReference type="KEGG" id="jre:109013994"/>
<evidence type="ECO:0000259" key="9">
    <source>
        <dbReference type="PROSITE" id="PS50011"/>
    </source>
</evidence>
<dbReference type="GO" id="GO:0005524">
    <property type="term" value="F:ATP binding"/>
    <property type="evidence" value="ECO:0007669"/>
    <property type="project" value="UniProtKB-UniRule"/>
</dbReference>
<dbReference type="SMART" id="SM00220">
    <property type="entry name" value="S_TKc"/>
    <property type="match status" value="1"/>
</dbReference>
<feature type="compositionally biased region" description="Basic and acidic residues" evidence="8">
    <location>
        <begin position="185"/>
        <end position="195"/>
    </location>
</feature>
<dbReference type="RefSeq" id="XP_018851831.1">
    <property type="nucleotide sequence ID" value="XM_018996286.1"/>
</dbReference>